<dbReference type="SUPFAM" id="SSF161098">
    <property type="entry name" value="MetI-like"/>
    <property type="match status" value="1"/>
</dbReference>
<evidence type="ECO:0000256" key="3">
    <source>
        <dbReference type="ARBA" id="ARBA00022475"/>
    </source>
</evidence>
<keyword evidence="4 8" id="KW-0812">Transmembrane</keyword>
<evidence type="ECO:0000313" key="9">
    <source>
        <dbReference type="EMBL" id="CAA9388502.1"/>
    </source>
</evidence>
<keyword evidence="3" id="KW-1003">Cell membrane</keyword>
<name>A0A6J4NLE9_9PSEU</name>
<evidence type="ECO:0000256" key="5">
    <source>
        <dbReference type="ARBA" id="ARBA00022970"/>
    </source>
</evidence>
<dbReference type="InterPro" id="IPR035906">
    <property type="entry name" value="MetI-like_sf"/>
</dbReference>
<sequence length="116" mass="12597">MALTRRQRARAWRGVQYAIVVAIVLVAAVTADWAQIGRTFFDLEVAASLFPDVLTVALVNTVTFTALGFLVALGLGLVLALMRLSSVGVYRWAAGLYIEFFRGLPALVVFITFGFG</sequence>
<dbReference type="GO" id="GO:0006865">
    <property type="term" value="P:amino acid transport"/>
    <property type="evidence" value="ECO:0007669"/>
    <property type="project" value="UniProtKB-KW"/>
</dbReference>
<keyword evidence="5" id="KW-0029">Amino-acid transport</keyword>
<dbReference type="AlphaFoldDB" id="A0A6J4NLE9"/>
<evidence type="ECO:0000256" key="1">
    <source>
        <dbReference type="ARBA" id="ARBA00004651"/>
    </source>
</evidence>
<reference evidence="9" key="1">
    <citation type="submission" date="2020-02" db="EMBL/GenBank/DDBJ databases">
        <authorList>
            <person name="Meier V. D."/>
        </authorList>
    </citation>
    <scope>NUCLEOTIDE SEQUENCE</scope>
    <source>
        <strain evidence="9">AVDCRST_MAG66</strain>
    </source>
</reference>
<evidence type="ECO:0000256" key="4">
    <source>
        <dbReference type="ARBA" id="ARBA00022692"/>
    </source>
</evidence>
<dbReference type="NCBIfam" id="TIGR01726">
    <property type="entry name" value="HEQRo_perm_3TM"/>
    <property type="match status" value="1"/>
</dbReference>
<feature type="transmembrane region" description="Helical" evidence="8">
    <location>
        <begin position="15"/>
        <end position="36"/>
    </location>
</feature>
<dbReference type="InterPro" id="IPR010065">
    <property type="entry name" value="AA_ABC_transptr_permease_3TM"/>
</dbReference>
<gene>
    <name evidence="9" type="ORF">AVDCRST_MAG66-763</name>
</gene>
<dbReference type="EMBL" id="CADCUS010000112">
    <property type="protein sequence ID" value="CAA9388502.1"/>
    <property type="molecule type" value="Genomic_DNA"/>
</dbReference>
<keyword evidence="2" id="KW-0813">Transport</keyword>
<organism evidence="9">
    <name type="scientific">uncultured Pseudonocardia sp</name>
    <dbReference type="NCBI Taxonomy" id="211455"/>
    <lineage>
        <taxon>Bacteria</taxon>
        <taxon>Bacillati</taxon>
        <taxon>Actinomycetota</taxon>
        <taxon>Actinomycetes</taxon>
        <taxon>Pseudonocardiales</taxon>
        <taxon>Pseudonocardiaceae</taxon>
        <taxon>Pseudonocardia</taxon>
        <taxon>environmental samples</taxon>
    </lineage>
</organism>
<protein>
    <recommendedName>
        <fullName evidence="10">ABC transporter, permease protein (Cluster 3, basic aa/glutamine/opines)</fullName>
    </recommendedName>
</protein>
<dbReference type="GO" id="GO:0022857">
    <property type="term" value="F:transmembrane transporter activity"/>
    <property type="evidence" value="ECO:0007669"/>
    <property type="project" value="InterPro"/>
</dbReference>
<evidence type="ECO:0000256" key="7">
    <source>
        <dbReference type="ARBA" id="ARBA00023136"/>
    </source>
</evidence>
<evidence type="ECO:0000256" key="8">
    <source>
        <dbReference type="SAM" id="Phobius"/>
    </source>
</evidence>
<evidence type="ECO:0000256" key="6">
    <source>
        <dbReference type="ARBA" id="ARBA00022989"/>
    </source>
</evidence>
<keyword evidence="6 8" id="KW-1133">Transmembrane helix</keyword>
<feature type="transmembrane region" description="Helical" evidence="8">
    <location>
        <begin position="94"/>
        <end position="115"/>
    </location>
</feature>
<dbReference type="PANTHER" id="PTHR30614">
    <property type="entry name" value="MEMBRANE COMPONENT OF AMINO ACID ABC TRANSPORTER"/>
    <property type="match status" value="1"/>
</dbReference>
<keyword evidence="7 8" id="KW-0472">Membrane</keyword>
<evidence type="ECO:0008006" key="10">
    <source>
        <dbReference type="Google" id="ProtNLM"/>
    </source>
</evidence>
<feature type="transmembrane region" description="Helical" evidence="8">
    <location>
        <begin position="56"/>
        <end position="82"/>
    </location>
</feature>
<comment type="subcellular location">
    <subcellularLocation>
        <location evidence="1">Cell membrane</location>
        <topology evidence="1">Multi-pass membrane protein</topology>
    </subcellularLocation>
</comment>
<accession>A0A6J4NLE9</accession>
<dbReference type="Gene3D" id="1.10.3720.10">
    <property type="entry name" value="MetI-like"/>
    <property type="match status" value="1"/>
</dbReference>
<proteinExistence type="predicted"/>
<feature type="non-terminal residue" evidence="9">
    <location>
        <position position="116"/>
    </location>
</feature>
<dbReference type="InterPro" id="IPR043429">
    <property type="entry name" value="ArtM/GltK/GlnP/TcyL/YhdX-like"/>
</dbReference>
<dbReference type="PANTHER" id="PTHR30614:SF0">
    <property type="entry name" value="L-CYSTINE TRANSPORT SYSTEM PERMEASE PROTEIN TCYL"/>
    <property type="match status" value="1"/>
</dbReference>
<dbReference type="GO" id="GO:0043190">
    <property type="term" value="C:ATP-binding cassette (ABC) transporter complex"/>
    <property type="evidence" value="ECO:0007669"/>
    <property type="project" value="InterPro"/>
</dbReference>
<evidence type="ECO:0000256" key="2">
    <source>
        <dbReference type="ARBA" id="ARBA00022448"/>
    </source>
</evidence>